<accession>A0AAP0QQ12</accession>
<organism evidence="1 2">
    <name type="scientific">Citrus x changshan-huyou</name>
    <dbReference type="NCBI Taxonomy" id="2935761"/>
    <lineage>
        <taxon>Eukaryota</taxon>
        <taxon>Viridiplantae</taxon>
        <taxon>Streptophyta</taxon>
        <taxon>Embryophyta</taxon>
        <taxon>Tracheophyta</taxon>
        <taxon>Spermatophyta</taxon>
        <taxon>Magnoliopsida</taxon>
        <taxon>eudicotyledons</taxon>
        <taxon>Gunneridae</taxon>
        <taxon>Pentapetalae</taxon>
        <taxon>rosids</taxon>
        <taxon>malvids</taxon>
        <taxon>Sapindales</taxon>
        <taxon>Rutaceae</taxon>
        <taxon>Aurantioideae</taxon>
        <taxon>Citrus</taxon>
    </lineage>
</organism>
<comment type="caution">
    <text evidence="1">The sequence shown here is derived from an EMBL/GenBank/DDBJ whole genome shotgun (WGS) entry which is preliminary data.</text>
</comment>
<sequence length="85" mass="9334">MQLIREEASAANDDAVVGKVSSQRFVIENLKHVYFNASHESTAVAASWCLMLFALQSRVAIPFMRRVGTILQSKHGLADTNSIAN</sequence>
<keyword evidence="2" id="KW-1185">Reference proteome</keyword>
<name>A0AAP0QQ12_9ROSI</name>
<gene>
    <name evidence="1" type="ORF">WN944_000091</name>
</gene>
<evidence type="ECO:0000313" key="1">
    <source>
        <dbReference type="EMBL" id="KAK9207745.1"/>
    </source>
</evidence>
<reference evidence="1 2" key="1">
    <citation type="submission" date="2024-05" db="EMBL/GenBank/DDBJ databases">
        <title>Haplotype-resolved chromosome-level genome assembly of Huyou (Citrus changshanensis).</title>
        <authorList>
            <person name="Miao C."/>
            <person name="Chen W."/>
            <person name="Wu Y."/>
            <person name="Wang L."/>
            <person name="Zhao S."/>
            <person name="Grierson D."/>
            <person name="Xu C."/>
            <person name="Chen K."/>
        </authorList>
    </citation>
    <scope>NUCLEOTIDE SEQUENCE [LARGE SCALE GENOMIC DNA]</scope>
    <source>
        <strain evidence="1">01-14</strain>
        <tissue evidence="1">Leaf</tissue>
    </source>
</reference>
<protein>
    <submittedName>
        <fullName evidence="1">Uncharacterized protein</fullName>
    </submittedName>
</protein>
<proteinExistence type="predicted"/>
<dbReference type="AlphaFoldDB" id="A0AAP0QQ12"/>
<evidence type="ECO:0000313" key="2">
    <source>
        <dbReference type="Proteomes" id="UP001428341"/>
    </source>
</evidence>
<dbReference type="Proteomes" id="UP001428341">
    <property type="component" value="Unassembled WGS sequence"/>
</dbReference>
<dbReference type="EMBL" id="JBCGBO010000004">
    <property type="protein sequence ID" value="KAK9207745.1"/>
    <property type="molecule type" value="Genomic_DNA"/>
</dbReference>